<dbReference type="PIRSF" id="PIRSF037226">
    <property type="entry name" value="Amidohydrolase_ACY1L2_prd"/>
    <property type="match status" value="1"/>
</dbReference>
<dbReference type="PANTHER" id="PTHR30575:SF3">
    <property type="entry name" value="PEPTIDASE M20 DIMERISATION DOMAIN-CONTAINING PROTEIN"/>
    <property type="match status" value="1"/>
</dbReference>
<dbReference type="EMBL" id="JACOOR010000001">
    <property type="protein sequence ID" value="MBC5658218.1"/>
    <property type="molecule type" value="Genomic_DNA"/>
</dbReference>
<dbReference type="GO" id="GO:0046657">
    <property type="term" value="P:folic acid catabolic process"/>
    <property type="evidence" value="ECO:0007669"/>
    <property type="project" value="TreeGrafter"/>
</dbReference>
<comment type="caution">
    <text evidence="2">The sequence shown here is derived from an EMBL/GenBank/DDBJ whole genome shotgun (WGS) entry which is preliminary data.</text>
</comment>
<dbReference type="Gene3D" id="3.40.630.10">
    <property type="entry name" value="Zn peptidases"/>
    <property type="match status" value="1"/>
</dbReference>
<dbReference type="Gene3D" id="3.30.70.360">
    <property type="match status" value="1"/>
</dbReference>
<sequence>MDKKAIRECVENYVNGIWKEMWNISEYIFQNPEVGMKEYKAAAVQCEFLGKEGFCVERSAGNLDTAFIGNYQRGEGPCIALFSEYDCLPDGLEHACGHNLIAAATMGAAAAAKRTMEEMDIRGKLMIVGAPDEEFTGGKITLLKKGCLDQVDAAMAVHPTSAMSRVAGGNYAYLTYQCEYIGKSAHSGSRPWEGINAQDAALLFFSALGCARQMLRDGVRINAYVKDGMQHEGTISAYAKLGCDISAPDIFMLEEAAKRIEQCFKCGAVGTGCELRFERKESSKNRIPNGVIGEVFRENCLAWGEPMMEGMPDDTGGEDLGDVSHVIPAINPHLTVLPERKISLHTPEFREHVLTPAGEHMCLLGAETLAATAVELMTQPELLVKAKEELQERLKSLYGKEYFKYQ</sequence>
<dbReference type="InterPro" id="IPR036264">
    <property type="entry name" value="Bact_exopeptidase_dim_dom"/>
</dbReference>
<evidence type="ECO:0000313" key="2">
    <source>
        <dbReference type="EMBL" id="MBC5658218.1"/>
    </source>
</evidence>
<organism evidence="2 3">
    <name type="scientific">Anaerosacchariphilus hominis</name>
    <dbReference type="NCBI Taxonomy" id="2763017"/>
    <lineage>
        <taxon>Bacteria</taxon>
        <taxon>Bacillati</taxon>
        <taxon>Bacillota</taxon>
        <taxon>Clostridia</taxon>
        <taxon>Lachnospirales</taxon>
        <taxon>Lachnospiraceae</taxon>
        <taxon>Anaerosacchariphilus</taxon>
    </lineage>
</organism>
<protein>
    <recommendedName>
        <fullName evidence="1">Peptidase M20 domain-containing protein 2</fullName>
    </recommendedName>
</protein>
<evidence type="ECO:0000313" key="3">
    <source>
        <dbReference type="Proteomes" id="UP000649345"/>
    </source>
</evidence>
<dbReference type="InterPro" id="IPR017144">
    <property type="entry name" value="Xaa-Arg_dipeptidase"/>
</dbReference>
<keyword evidence="3" id="KW-1185">Reference proteome</keyword>
<dbReference type="InterPro" id="IPR052030">
    <property type="entry name" value="Peptidase_M20/M20A_hydrolases"/>
</dbReference>
<dbReference type="GO" id="GO:0071713">
    <property type="term" value="F:para-aminobenzoyl-glutamate hydrolase activity"/>
    <property type="evidence" value="ECO:0007669"/>
    <property type="project" value="TreeGrafter"/>
</dbReference>
<dbReference type="GO" id="GO:0005737">
    <property type="term" value="C:cytoplasm"/>
    <property type="evidence" value="ECO:0007669"/>
    <property type="project" value="TreeGrafter"/>
</dbReference>
<dbReference type="AlphaFoldDB" id="A0A923L975"/>
<proteinExistence type="inferred from homology"/>
<dbReference type="InterPro" id="IPR002933">
    <property type="entry name" value="Peptidase_M20"/>
</dbReference>
<dbReference type="PANTHER" id="PTHR30575">
    <property type="entry name" value="PEPTIDASE M20"/>
    <property type="match status" value="1"/>
</dbReference>
<dbReference type="SUPFAM" id="SSF53187">
    <property type="entry name" value="Zn-dependent exopeptidases"/>
    <property type="match status" value="1"/>
</dbReference>
<dbReference type="GO" id="GO:0016805">
    <property type="term" value="F:dipeptidase activity"/>
    <property type="evidence" value="ECO:0007669"/>
    <property type="project" value="InterPro"/>
</dbReference>
<reference evidence="2" key="1">
    <citation type="submission" date="2020-08" db="EMBL/GenBank/DDBJ databases">
        <title>Genome public.</title>
        <authorList>
            <person name="Liu C."/>
            <person name="Sun Q."/>
        </authorList>
    </citation>
    <scope>NUCLEOTIDE SEQUENCE</scope>
    <source>
        <strain evidence="2">NSJ-68</strain>
    </source>
</reference>
<dbReference type="RefSeq" id="WP_186872952.1">
    <property type="nucleotide sequence ID" value="NZ_JACOOR010000001.1"/>
</dbReference>
<gene>
    <name evidence="2" type="ORF">H8S44_00250</name>
</gene>
<accession>A0A923L975</accession>
<dbReference type="SUPFAM" id="SSF55031">
    <property type="entry name" value="Bacterial exopeptidase dimerisation domain"/>
    <property type="match status" value="1"/>
</dbReference>
<name>A0A923L975_9FIRM</name>
<dbReference type="Proteomes" id="UP000649345">
    <property type="component" value="Unassembled WGS sequence"/>
</dbReference>
<comment type="similarity">
    <text evidence="1">Belongs to the peptidase M20A family.</text>
</comment>
<dbReference type="Pfam" id="PF01546">
    <property type="entry name" value="Peptidase_M20"/>
    <property type="match status" value="1"/>
</dbReference>
<evidence type="ECO:0000256" key="1">
    <source>
        <dbReference type="PIRNR" id="PIRNR037226"/>
    </source>
</evidence>